<evidence type="ECO:0000313" key="11">
    <source>
        <dbReference type="EMBL" id="KPM42049.1"/>
    </source>
</evidence>
<dbReference type="GO" id="GO:0035226">
    <property type="term" value="F:glutamate-cysteine ligase catalytic subunit binding"/>
    <property type="evidence" value="ECO:0007669"/>
    <property type="project" value="InterPro"/>
</dbReference>
<keyword evidence="4" id="KW-0317">Glutathione biosynthesis</keyword>
<evidence type="ECO:0000256" key="9">
    <source>
        <dbReference type="ARBA" id="ARBA00032926"/>
    </source>
</evidence>
<dbReference type="AlphaFoldDB" id="A0A0P7BNM6"/>
<comment type="pathway">
    <text evidence="1">Sulfur metabolism; glutathione biosynthesis; glutathione from L-cysteine and L-glutamate: step 1/2.</text>
</comment>
<evidence type="ECO:0000256" key="5">
    <source>
        <dbReference type="ARBA" id="ARBA00023002"/>
    </source>
</evidence>
<dbReference type="Gene3D" id="3.20.20.100">
    <property type="entry name" value="NADP-dependent oxidoreductase domain"/>
    <property type="match status" value="1"/>
</dbReference>
<evidence type="ECO:0000256" key="4">
    <source>
        <dbReference type="ARBA" id="ARBA00022684"/>
    </source>
</evidence>
<evidence type="ECO:0000313" key="12">
    <source>
        <dbReference type="Proteomes" id="UP000050424"/>
    </source>
</evidence>
<comment type="similarity">
    <text evidence="2">Belongs to the aldo/keto reductase family. Glutamate--cysteine ligase light chain subfamily.</text>
</comment>
<dbReference type="PANTHER" id="PTHR13295:SF4">
    <property type="entry name" value="GLUTAMATE--CYSTEINE LIGASE REGULATORY SUBUNIT"/>
    <property type="match status" value="1"/>
</dbReference>
<name>A0A0P7BNM6_9HYPO</name>
<dbReference type="GO" id="GO:0030234">
    <property type="term" value="F:enzyme regulator activity"/>
    <property type="evidence" value="ECO:0007669"/>
    <property type="project" value="TreeGrafter"/>
</dbReference>
<dbReference type="EMBL" id="LKCW01000055">
    <property type="protein sequence ID" value="KPM42049.1"/>
    <property type="molecule type" value="Genomic_DNA"/>
</dbReference>
<accession>A0A0P7BNM6</accession>
<protein>
    <recommendedName>
        <fullName evidence="8">GCS light chain</fullName>
    </recommendedName>
    <alternativeName>
        <fullName evidence="6">Gamma-ECS regulatory subunit</fullName>
    </alternativeName>
    <alternativeName>
        <fullName evidence="9">Gamma-glutamylcysteine synthetase regulatory subunit</fullName>
    </alternativeName>
    <alternativeName>
        <fullName evidence="7">Glutamate--cysteine ligase modifier subunit</fullName>
    </alternativeName>
</protein>
<dbReference type="InterPro" id="IPR023210">
    <property type="entry name" value="NADP_OxRdtase_dom"/>
</dbReference>
<evidence type="ECO:0000259" key="10">
    <source>
        <dbReference type="Pfam" id="PF00248"/>
    </source>
</evidence>
<dbReference type="Proteomes" id="UP000050424">
    <property type="component" value="Unassembled WGS sequence"/>
</dbReference>
<dbReference type="PANTHER" id="PTHR13295">
    <property type="entry name" value="GLUTAMATE CYSTEINE LIGASE REGULATORY SUBUNIT"/>
    <property type="match status" value="1"/>
</dbReference>
<dbReference type="SUPFAM" id="SSF51430">
    <property type="entry name" value="NAD(P)-linked oxidoreductase"/>
    <property type="match status" value="1"/>
</dbReference>
<dbReference type="UniPathway" id="UPA00142">
    <property type="reaction ID" value="UER00209"/>
</dbReference>
<evidence type="ECO:0000256" key="8">
    <source>
        <dbReference type="ARBA" id="ARBA00031732"/>
    </source>
</evidence>
<evidence type="ECO:0000256" key="1">
    <source>
        <dbReference type="ARBA" id="ARBA00005006"/>
    </source>
</evidence>
<dbReference type="STRING" id="78410.A0A0P7BNM6"/>
<evidence type="ECO:0000256" key="7">
    <source>
        <dbReference type="ARBA" id="ARBA00031154"/>
    </source>
</evidence>
<organism evidence="11 12">
    <name type="scientific">Neonectria ditissima</name>
    <dbReference type="NCBI Taxonomy" id="78410"/>
    <lineage>
        <taxon>Eukaryota</taxon>
        <taxon>Fungi</taxon>
        <taxon>Dikarya</taxon>
        <taxon>Ascomycota</taxon>
        <taxon>Pezizomycotina</taxon>
        <taxon>Sordariomycetes</taxon>
        <taxon>Hypocreomycetidae</taxon>
        <taxon>Hypocreales</taxon>
        <taxon>Nectriaceae</taxon>
        <taxon>Neonectria</taxon>
    </lineage>
</organism>
<gene>
    <name evidence="11" type="ORF">AK830_g4529</name>
</gene>
<reference evidence="11 12" key="1">
    <citation type="submission" date="2015-09" db="EMBL/GenBank/DDBJ databases">
        <title>Draft genome of a European isolate of the apple canker pathogen Neonectria ditissima.</title>
        <authorList>
            <person name="Gomez-Cortecero A."/>
            <person name="Harrison R.J."/>
            <person name="Armitage A.D."/>
        </authorList>
    </citation>
    <scope>NUCLEOTIDE SEQUENCE [LARGE SCALE GENOMIC DNA]</scope>
    <source>
        <strain evidence="11 12">R09/05</strain>
    </source>
</reference>
<dbReference type="Pfam" id="PF00248">
    <property type="entry name" value="Aldo_ket_red"/>
    <property type="match status" value="1"/>
</dbReference>
<feature type="domain" description="NADP-dependent oxidoreductase" evidence="10">
    <location>
        <begin position="83"/>
        <end position="227"/>
    </location>
</feature>
<evidence type="ECO:0000256" key="6">
    <source>
        <dbReference type="ARBA" id="ARBA00030406"/>
    </source>
</evidence>
<dbReference type="InterPro" id="IPR036812">
    <property type="entry name" value="NAD(P)_OxRdtase_dom_sf"/>
</dbReference>
<sequence>MSAGPSIIRKPGAATRSNLELVNSLRENFAEAQRDYATLAPAANGLVNGSRHAGAAVDVWTDRQDRTLYIPRINWQAAGLREEASQYEITLKLFFLPGCPISEREQYATEALELVQKELGIETVDLLVVSFPGMSFEGNCEWEADKTNAQQGNLQEQIITWEVFEKLHKQGLVKRLGVAEFGSERLGAFVKRTTIPPVIDQINLRNCCDVPPPLKKLAEEQNIELNVHSDCTDILPRGTLRELLSHGPQGAGVLADAAHKGKGLSGEIYPQWVVRYTAFIKDRGIIENKGYFAGAQLI</sequence>
<dbReference type="GO" id="GO:0016491">
    <property type="term" value="F:oxidoreductase activity"/>
    <property type="evidence" value="ECO:0007669"/>
    <property type="project" value="UniProtKB-KW"/>
</dbReference>
<dbReference type="GO" id="GO:0017109">
    <property type="term" value="C:glutamate-cysteine ligase complex"/>
    <property type="evidence" value="ECO:0007669"/>
    <property type="project" value="TreeGrafter"/>
</dbReference>
<comment type="caution">
    <text evidence="11">The sequence shown here is derived from an EMBL/GenBank/DDBJ whole genome shotgun (WGS) entry which is preliminary data.</text>
</comment>
<keyword evidence="5" id="KW-0560">Oxidoreductase</keyword>
<keyword evidence="12" id="KW-1185">Reference proteome</keyword>
<dbReference type="InterPro" id="IPR032963">
    <property type="entry name" value="Gclm"/>
</dbReference>
<comment type="subunit">
    <text evidence="3">Heterodimer of a catalytic heavy chain and a regulatory light chain.</text>
</comment>
<evidence type="ECO:0000256" key="3">
    <source>
        <dbReference type="ARBA" id="ARBA00011532"/>
    </source>
</evidence>
<dbReference type="OrthoDB" id="5596051at2759"/>
<dbReference type="GO" id="GO:0006750">
    <property type="term" value="P:glutathione biosynthetic process"/>
    <property type="evidence" value="ECO:0007669"/>
    <property type="project" value="UniProtKB-UniPathway"/>
</dbReference>
<evidence type="ECO:0000256" key="2">
    <source>
        <dbReference type="ARBA" id="ARBA00008612"/>
    </source>
</evidence>
<proteinExistence type="inferred from homology"/>